<dbReference type="InterPro" id="IPR019819">
    <property type="entry name" value="Carboxylesterase_B_CS"/>
</dbReference>
<gene>
    <name evidence="5" type="ORF">FV139_14205</name>
</gene>
<dbReference type="Proteomes" id="UP000321039">
    <property type="component" value="Unassembled WGS sequence"/>
</dbReference>
<dbReference type="PROSITE" id="PS00122">
    <property type="entry name" value="CARBOXYLESTERASE_B_1"/>
    <property type="match status" value="1"/>
</dbReference>
<dbReference type="PROSITE" id="PS00941">
    <property type="entry name" value="CARBOXYLESTERASE_B_2"/>
    <property type="match status" value="1"/>
</dbReference>
<comment type="caution">
    <text evidence="5">The sequence shown here is derived from an EMBL/GenBank/DDBJ whole genome shotgun (WGS) entry which is preliminary data.</text>
</comment>
<sequence>MLTRRRLVSSGVGLSLASLGASPAMLAASLQQKPALTGESLLVETSEGVLRGVQTEALNVFKGIRYGEATSGHYRFRRPQPVQPWVGTRDALSLGSPAPQDSRDLDAWQDPLLPGSEDCLFLNLWAPRGRSEALPVMIFIHGGAYHTGSGGVPLYDCAALAEGAGAVVLNLNHRLNLFGYLYLGGIGNDYDANVGQLDIIEALRWVQRNIAAFGGDPANVTLFGESGGGLKISTLLGMPEAKGLFSKAIVQSGSQTRVRSPEAASREAMLVLNELAISPRDVDKIAEVDTSTLISVAQKVTSQTWSYELNSMPFSPVLDATTVPYQLDTRASREIWSHVPLLVGTNEAEAALYYYPQTSLPALPDDRALHLELANICPWLTPGERDLLVQAFRKYSPSASREEVLIGSGSLAWFWKGALKQAELKAQMDAAPVYTYLFGWRDPVLGGQWATHATELVFLFDHLDMNDIWDDTDISGNRAKGDPSGHRFELRDAIISSWGAFAATGNPSSKLTPSWPVYTQQSRSTMRIDTQWTVVDEPYGPHLRRLVQDL</sequence>
<reference evidence="5 6" key="1">
    <citation type="submission" date="2019-08" db="EMBL/GenBank/DDBJ databases">
        <title>Parahaliea maris sp. nov., isolated from the surface seawater.</title>
        <authorList>
            <person name="Liu Y."/>
        </authorList>
    </citation>
    <scope>NUCLEOTIDE SEQUENCE [LARGE SCALE GENOMIC DNA]</scope>
    <source>
        <strain evidence="5 6">HSLHS9</strain>
    </source>
</reference>
<feature type="chain" id="PRO_5023080440" description="Carboxylic ester hydrolase" evidence="3">
    <location>
        <begin position="28"/>
        <end position="550"/>
    </location>
</feature>
<feature type="signal peptide" evidence="3">
    <location>
        <begin position="1"/>
        <end position="27"/>
    </location>
</feature>
<dbReference type="SUPFAM" id="SSF53474">
    <property type="entry name" value="alpha/beta-Hydrolases"/>
    <property type="match status" value="1"/>
</dbReference>
<dbReference type="Gene3D" id="3.40.50.1820">
    <property type="entry name" value="alpha/beta hydrolase"/>
    <property type="match status" value="1"/>
</dbReference>
<keyword evidence="2 3" id="KW-0378">Hydrolase</keyword>
<evidence type="ECO:0000313" key="5">
    <source>
        <dbReference type="EMBL" id="TXS91884.1"/>
    </source>
</evidence>
<organism evidence="5 6">
    <name type="scientific">Parahaliea maris</name>
    <dbReference type="NCBI Taxonomy" id="2716870"/>
    <lineage>
        <taxon>Bacteria</taxon>
        <taxon>Pseudomonadati</taxon>
        <taxon>Pseudomonadota</taxon>
        <taxon>Gammaproteobacteria</taxon>
        <taxon>Cellvibrionales</taxon>
        <taxon>Halieaceae</taxon>
        <taxon>Parahaliea</taxon>
    </lineage>
</organism>
<proteinExistence type="inferred from homology"/>
<dbReference type="InterPro" id="IPR050309">
    <property type="entry name" value="Type-B_Carboxylest/Lipase"/>
</dbReference>
<evidence type="ECO:0000313" key="6">
    <source>
        <dbReference type="Proteomes" id="UP000321039"/>
    </source>
</evidence>
<evidence type="ECO:0000259" key="4">
    <source>
        <dbReference type="Pfam" id="PF00135"/>
    </source>
</evidence>
<comment type="similarity">
    <text evidence="1 3">Belongs to the type-B carboxylesterase/lipase family.</text>
</comment>
<accession>A0A5C8ZVU2</accession>
<dbReference type="InterPro" id="IPR002018">
    <property type="entry name" value="CarbesteraseB"/>
</dbReference>
<feature type="domain" description="Carboxylesterase type B" evidence="4">
    <location>
        <begin position="41"/>
        <end position="533"/>
    </location>
</feature>
<dbReference type="PANTHER" id="PTHR11559">
    <property type="entry name" value="CARBOXYLESTERASE"/>
    <property type="match status" value="1"/>
</dbReference>
<dbReference type="AlphaFoldDB" id="A0A5C8ZVU2"/>
<dbReference type="InterPro" id="IPR019826">
    <property type="entry name" value="Carboxylesterase_B_AS"/>
</dbReference>
<dbReference type="InterPro" id="IPR029058">
    <property type="entry name" value="AB_hydrolase_fold"/>
</dbReference>
<keyword evidence="6" id="KW-1185">Reference proteome</keyword>
<dbReference type="EC" id="3.1.1.-" evidence="3"/>
<dbReference type="GO" id="GO:0016787">
    <property type="term" value="F:hydrolase activity"/>
    <property type="evidence" value="ECO:0007669"/>
    <property type="project" value="UniProtKB-KW"/>
</dbReference>
<dbReference type="Pfam" id="PF00135">
    <property type="entry name" value="COesterase"/>
    <property type="match status" value="1"/>
</dbReference>
<evidence type="ECO:0000256" key="1">
    <source>
        <dbReference type="ARBA" id="ARBA00005964"/>
    </source>
</evidence>
<keyword evidence="3" id="KW-0732">Signal</keyword>
<evidence type="ECO:0000256" key="3">
    <source>
        <dbReference type="RuleBase" id="RU361235"/>
    </source>
</evidence>
<name>A0A5C8ZVU2_9GAMM</name>
<dbReference type="EMBL" id="VRZA01000005">
    <property type="protein sequence ID" value="TXS91884.1"/>
    <property type="molecule type" value="Genomic_DNA"/>
</dbReference>
<evidence type="ECO:0000256" key="2">
    <source>
        <dbReference type="ARBA" id="ARBA00022801"/>
    </source>
</evidence>
<protein>
    <recommendedName>
        <fullName evidence="3">Carboxylic ester hydrolase</fullName>
        <ecNumber evidence="3">3.1.1.-</ecNumber>
    </recommendedName>
</protein>